<dbReference type="AlphaFoldDB" id="A0A7T7XRN4"/>
<dbReference type="HAMAP" id="MF_01464_B">
    <property type="entry name" value="SecF_B"/>
    <property type="match status" value="1"/>
</dbReference>
<keyword evidence="8 9" id="KW-0472">Membrane</keyword>
<evidence type="ECO:0000256" key="8">
    <source>
        <dbReference type="ARBA" id="ARBA00023136"/>
    </source>
</evidence>
<dbReference type="InterPro" id="IPR005665">
    <property type="entry name" value="SecF_bac"/>
</dbReference>
<sequence length="410" mass="44077">MKRILPFSKFFLPAAILSIALIAAGLIGYVVKGGFNLGVDFQAGLIQQVQFAPTAFGVSYNGLGNASISIDRNRIDIIISGAGVEGATYSFAYASYGTMDALTSALSAINGIQVRSNVPGNVSSQWIIQSAQGNPQLGSEPYVVHYLSPNAAPIAIEDVRTALLPLGTVSVQVLGRPEERRFMIRMEDSEIEGSGIAAEQIIASLERSFGAGEVAVTKSDYVGSRFSKHLTDQAGLLMGLTLLLILVYASIRFKPKFAFGAVIAIAHDALIMVAFIVWSRMEFNTTTIAAILTILGYSINDTIVIFDRIRETTKLFPDDSFEHTLNRALSDCLGRTVITTVTTMLAVLSLFIFTTGSMKDFALALMIGMVSGVYSTLFIASGFVNFWDKQARKRNKKKPAGGSVPAPTQA</sequence>
<evidence type="ECO:0000256" key="7">
    <source>
        <dbReference type="ARBA" id="ARBA00023010"/>
    </source>
</evidence>
<dbReference type="Gene3D" id="1.20.1640.10">
    <property type="entry name" value="Multidrug efflux transporter AcrB transmembrane domain"/>
    <property type="match status" value="1"/>
</dbReference>
<dbReference type="GO" id="GO:0065002">
    <property type="term" value="P:intracellular protein transmembrane transport"/>
    <property type="evidence" value="ECO:0007669"/>
    <property type="project" value="UniProtKB-UniRule"/>
</dbReference>
<dbReference type="InterPro" id="IPR022813">
    <property type="entry name" value="SecD/SecF_arch_bac"/>
</dbReference>
<evidence type="ECO:0000313" key="12">
    <source>
        <dbReference type="Proteomes" id="UP000595917"/>
    </source>
</evidence>
<dbReference type="NCBIfam" id="TIGR00916">
    <property type="entry name" value="2A0604s01"/>
    <property type="match status" value="1"/>
</dbReference>
<keyword evidence="7 9" id="KW-0811">Translocation</keyword>
<keyword evidence="2 9" id="KW-0813">Transport</keyword>
<evidence type="ECO:0000256" key="3">
    <source>
        <dbReference type="ARBA" id="ARBA00022475"/>
    </source>
</evidence>
<keyword evidence="6 9" id="KW-1133">Transmembrane helix</keyword>
<dbReference type="Proteomes" id="UP000595917">
    <property type="component" value="Chromosome"/>
</dbReference>
<evidence type="ECO:0000313" key="11">
    <source>
        <dbReference type="EMBL" id="QQO11213.1"/>
    </source>
</evidence>
<keyword evidence="12" id="KW-1185">Reference proteome</keyword>
<feature type="transmembrane region" description="Helical" evidence="9">
    <location>
        <begin position="234"/>
        <end position="251"/>
    </location>
</feature>
<proteinExistence type="inferred from homology"/>
<feature type="domain" description="Protein export membrane protein SecD/SecF C-terminal" evidence="10">
    <location>
        <begin position="209"/>
        <end position="389"/>
    </location>
</feature>
<dbReference type="PANTHER" id="PTHR30081">
    <property type="entry name" value="PROTEIN-EXPORT MEMBRANE PROTEIN SEC"/>
    <property type="match status" value="1"/>
</dbReference>
<dbReference type="RefSeq" id="WP_215628522.1">
    <property type="nucleotide sequence ID" value="NZ_CP067089.2"/>
</dbReference>
<dbReference type="NCBIfam" id="TIGR00966">
    <property type="entry name" value="transloc_SecF"/>
    <property type="match status" value="1"/>
</dbReference>
<dbReference type="EMBL" id="CP067089">
    <property type="protein sequence ID" value="QQO11213.1"/>
    <property type="molecule type" value="Genomic_DNA"/>
</dbReference>
<dbReference type="GO" id="GO:0006605">
    <property type="term" value="P:protein targeting"/>
    <property type="evidence" value="ECO:0007669"/>
    <property type="project" value="UniProtKB-UniRule"/>
</dbReference>
<feature type="transmembrane region" description="Helical" evidence="9">
    <location>
        <begin position="336"/>
        <end position="355"/>
    </location>
</feature>
<comment type="subcellular location">
    <subcellularLocation>
        <location evidence="1 9">Cell membrane</location>
        <topology evidence="1 9">Multi-pass membrane protein</topology>
    </subcellularLocation>
</comment>
<keyword evidence="4 9" id="KW-0812">Transmembrane</keyword>
<feature type="transmembrane region" description="Helical" evidence="9">
    <location>
        <begin position="361"/>
        <end position="387"/>
    </location>
</feature>
<comment type="similarity">
    <text evidence="9">Belongs to the SecD/SecF family. SecF subfamily.</text>
</comment>
<evidence type="ECO:0000256" key="4">
    <source>
        <dbReference type="ARBA" id="ARBA00022692"/>
    </source>
</evidence>
<dbReference type="PRINTS" id="PR01755">
    <property type="entry name" value="SECFTRNLCASE"/>
</dbReference>
<evidence type="ECO:0000256" key="6">
    <source>
        <dbReference type="ARBA" id="ARBA00022989"/>
    </source>
</evidence>
<dbReference type="KEGG" id="bhc:JFL75_09990"/>
<comment type="caution">
    <text evidence="9">Lacks conserved residue(s) required for the propagation of feature annotation.</text>
</comment>
<keyword evidence="3 9" id="KW-1003">Cell membrane</keyword>
<dbReference type="InterPro" id="IPR048634">
    <property type="entry name" value="SecD_SecF_C"/>
</dbReference>
<comment type="function">
    <text evidence="9">Part of the Sec protein translocase complex. Interacts with the SecYEG preprotein conducting channel. SecDF uses the proton motive force (PMF) to complete protein translocation after the ATP-dependent function of SecA.</text>
</comment>
<evidence type="ECO:0000256" key="5">
    <source>
        <dbReference type="ARBA" id="ARBA00022927"/>
    </source>
</evidence>
<evidence type="ECO:0000256" key="2">
    <source>
        <dbReference type="ARBA" id="ARBA00022448"/>
    </source>
</evidence>
<gene>
    <name evidence="9 11" type="primary">secF</name>
    <name evidence="11" type="ORF">JFL75_09990</name>
</gene>
<evidence type="ECO:0000256" key="1">
    <source>
        <dbReference type="ARBA" id="ARBA00004651"/>
    </source>
</evidence>
<organism evidence="11 12">
    <name type="scientific">Breznakiella homolactica</name>
    <dbReference type="NCBI Taxonomy" id="2798577"/>
    <lineage>
        <taxon>Bacteria</taxon>
        <taxon>Pseudomonadati</taxon>
        <taxon>Spirochaetota</taxon>
        <taxon>Spirochaetia</taxon>
        <taxon>Spirochaetales</taxon>
        <taxon>Breznakiellaceae</taxon>
        <taxon>Breznakiella</taxon>
    </lineage>
</organism>
<dbReference type="PANTHER" id="PTHR30081:SF8">
    <property type="entry name" value="PROTEIN TRANSLOCASE SUBUNIT SECF"/>
    <property type="match status" value="1"/>
</dbReference>
<keyword evidence="5 9" id="KW-0653">Protein transport</keyword>
<evidence type="ECO:0000259" key="10">
    <source>
        <dbReference type="Pfam" id="PF02355"/>
    </source>
</evidence>
<protein>
    <recommendedName>
        <fullName evidence="9">Protein-export membrane protein SecF</fullName>
    </recommendedName>
</protein>
<dbReference type="GO" id="GO:0005886">
    <property type="term" value="C:plasma membrane"/>
    <property type="evidence" value="ECO:0007669"/>
    <property type="project" value="UniProtKB-SubCell"/>
</dbReference>
<dbReference type="InterPro" id="IPR022645">
    <property type="entry name" value="SecD/SecF_bac"/>
</dbReference>
<dbReference type="GO" id="GO:0015450">
    <property type="term" value="F:protein-transporting ATPase activity"/>
    <property type="evidence" value="ECO:0007669"/>
    <property type="project" value="InterPro"/>
</dbReference>
<feature type="transmembrane region" description="Helical" evidence="9">
    <location>
        <begin position="12"/>
        <end position="31"/>
    </location>
</feature>
<dbReference type="GO" id="GO:0043952">
    <property type="term" value="P:protein transport by the Sec complex"/>
    <property type="evidence" value="ECO:0007669"/>
    <property type="project" value="UniProtKB-UniRule"/>
</dbReference>
<accession>A0A7T7XRN4</accession>
<dbReference type="Pfam" id="PF02355">
    <property type="entry name" value="SecD_SecF_C"/>
    <property type="match status" value="1"/>
</dbReference>
<feature type="transmembrane region" description="Helical" evidence="9">
    <location>
        <begin position="257"/>
        <end position="278"/>
    </location>
</feature>
<reference evidence="11" key="1">
    <citation type="submission" date="2021-01" db="EMBL/GenBank/DDBJ databases">
        <title>Description of Breznakiella homolactica.</title>
        <authorList>
            <person name="Song Y."/>
            <person name="Brune A."/>
        </authorList>
    </citation>
    <scope>NUCLEOTIDE SEQUENCE</scope>
    <source>
        <strain evidence="11">RmG30</strain>
    </source>
</reference>
<comment type="subunit">
    <text evidence="9">Forms a complex with SecD. Part of the essential Sec protein translocation apparatus which comprises SecA, SecYEG and auxiliary proteins SecDF. Other proteins may also be involved.</text>
</comment>
<evidence type="ECO:0000256" key="9">
    <source>
        <dbReference type="HAMAP-Rule" id="MF_01464"/>
    </source>
</evidence>
<name>A0A7T7XRN4_9SPIR</name>
<dbReference type="InterPro" id="IPR055344">
    <property type="entry name" value="SecD_SecF_C_bact"/>
</dbReference>
<dbReference type="SUPFAM" id="SSF82866">
    <property type="entry name" value="Multidrug efflux transporter AcrB transmembrane domain"/>
    <property type="match status" value="1"/>
</dbReference>